<dbReference type="InterPro" id="IPR000582">
    <property type="entry name" value="Acyl-CoA-binding_protein"/>
</dbReference>
<dbReference type="InterPro" id="IPR014352">
    <property type="entry name" value="FERM/acyl-CoA-bd_prot_sf"/>
</dbReference>
<dbReference type="SUPFAM" id="SSF47027">
    <property type="entry name" value="Acyl-CoA binding protein"/>
    <property type="match status" value="1"/>
</dbReference>
<dbReference type="EMBL" id="BAAAFG010000016">
    <property type="protein sequence ID" value="GAA0873163.1"/>
    <property type="molecule type" value="Genomic_DNA"/>
</dbReference>
<accession>A0ABN1MJT2</accession>
<name>A0ABN1MJT2_9FLAO</name>
<gene>
    <name evidence="2" type="ORF">GCM10009117_23100</name>
</gene>
<protein>
    <recommendedName>
        <fullName evidence="1">ACB domain-containing protein</fullName>
    </recommendedName>
</protein>
<evidence type="ECO:0000259" key="1">
    <source>
        <dbReference type="Pfam" id="PF00887"/>
    </source>
</evidence>
<organism evidence="2 3">
    <name type="scientific">Gangjinia marincola</name>
    <dbReference type="NCBI Taxonomy" id="578463"/>
    <lineage>
        <taxon>Bacteria</taxon>
        <taxon>Pseudomonadati</taxon>
        <taxon>Bacteroidota</taxon>
        <taxon>Flavobacteriia</taxon>
        <taxon>Flavobacteriales</taxon>
        <taxon>Flavobacteriaceae</taxon>
        <taxon>Gangjinia</taxon>
    </lineage>
</organism>
<dbReference type="Gene3D" id="1.20.80.10">
    <property type="match status" value="1"/>
</dbReference>
<dbReference type="RefSeq" id="WP_343767787.1">
    <property type="nucleotide sequence ID" value="NZ_BAAAFG010000016.1"/>
</dbReference>
<reference evidence="2 3" key="1">
    <citation type="journal article" date="2019" name="Int. J. Syst. Evol. Microbiol.">
        <title>The Global Catalogue of Microorganisms (GCM) 10K type strain sequencing project: providing services to taxonomists for standard genome sequencing and annotation.</title>
        <authorList>
            <consortium name="The Broad Institute Genomics Platform"/>
            <consortium name="The Broad Institute Genome Sequencing Center for Infectious Disease"/>
            <person name="Wu L."/>
            <person name="Ma J."/>
        </authorList>
    </citation>
    <scope>NUCLEOTIDE SEQUENCE [LARGE SCALE GENOMIC DNA]</scope>
    <source>
        <strain evidence="2 3">JCM 16082</strain>
    </source>
</reference>
<dbReference type="InterPro" id="IPR035984">
    <property type="entry name" value="Acyl-CoA-binding_sf"/>
</dbReference>
<dbReference type="Proteomes" id="UP001500507">
    <property type="component" value="Unassembled WGS sequence"/>
</dbReference>
<evidence type="ECO:0000313" key="2">
    <source>
        <dbReference type="EMBL" id="GAA0873163.1"/>
    </source>
</evidence>
<sequence>MKGAELNTAFKAAVEKVNHHDQPFPADFLLKLYAHYKIATKSNTYPGGSNPLINAFKANALFQLQNTTVSKAKKGYITLVENYFDISLT</sequence>
<evidence type="ECO:0000313" key="3">
    <source>
        <dbReference type="Proteomes" id="UP001500507"/>
    </source>
</evidence>
<keyword evidence="3" id="KW-1185">Reference proteome</keyword>
<dbReference type="Pfam" id="PF00887">
    <property type="entry name" value="ACBP"/>
    <property type="match status" value="1"/>
</dbReference>
<comment type="caution">
    <text evidence="2">The sequence shown here is derived from an EMBL/GenBank/DDBJ whole genome shotgun (WGS) entry which is preliminary data.</text>
</comment>
<proteinExistence type="predicted"/>
<feature type="domain" description="ACB" evidence="1">
    <location>
        <begin position="8"/>
        <end position="80"/>
    </location>
</feature>